<dbReference type="InterPro" id="IPR032861">
    <property type="entry name" value="TAXi_N"/>
</dbReference>
<dbReference type="InterPro" id="IPR034161">
    <property type="entry name" value="Pepsin-like_plant"/>
</dbReference>
<evidence type="ECO:0000256" key="5">
    <source>
        <dbReference type="ARBA" id="ARBA00023180"/>
    </source>
</evidence>
<feature type="active site" evidence="6">
    <location>
        <position position="309"/>
    </location>
</feature>
<dbReference type="GO" id="GO:0004190">
    <property type="term" value="F:aspartic-type endopeptidase activity"/>
    <property type="evidence" value="ECO:0007669"/>
    <property type="project" value="UniProtKB-KW"/>
</dbReference>
<dbReference type="InterPro" id="IPR021109">
    <property type="entry name" value="Peptidase_aspartic_dom_sf"/>
</dbReference>
<keyword evidence="7" id="KW-0732">Signal</keyword>
<evidence type="ECO:0000256" key="6">
    <source>
        <dbReference type="PIRSR" id="PIRSR601461-1"/>
    </source>
</evidence>
<keyword evidence="10" id="KW-1185">Reference proteome</keyword>
<dbReference type="PROSITE" id="PS51767">
    <property type="entry name" value="PEPTIDASE_A1"/>
    <property type="match status" value="1"/>
</dbReference>
<dbReference type="Proteomes" id="UP000077755">
    <property type="component" value="Chromosome 1"/>
</dbReference>
<reference evidence="9" key="1">
    <citation type="journal article" date="2016" name="Nat. Genet.">
        <title>A high-quality carrot genome assembly provides new insights into carotenoid accumulation and asterid genome evolution.</title>
        <authorList>
            <person name="Iorizzo M."/>
            <person name="Ellison S."/>
            <person name="Senalik D."/>
            <person name="Zeng P."/>
            <person name="Satapoomin P."/>
            <person name="Huang J."/>
            <person name="Bowman M."/>
            <person name="Iovene M."/>
            <person name="Sanseverino W."/>
            <person name="Cavagnaro P."/>
            <person name="Yildiz M."/>
            <person name="Macko-Podgorni A."/>
            <person name="Moranska E."/>
            <person name="Grzebelus E."/>
            <person name="Grzebelus D."/>
            <person name="Ashrafi H."/>
            <person name="Zheng Z."/>
            <person name="Cheng S."/>
            <person name="Spooner D."/>
            <person name="Van Deynze A."/>
            <person name="Simon P."/>
        </authorList>
    </citation>
    <scope>NUCLEOTIDE SEQUENCE</scope>
    <source>
        <tissue evidence="9">Leaf</tissue>
    </source>
</reference>
<evidence type="ECO:0000313" key="10">
    <source>
        <dbReference type="Proteomes" id="UP000077755"/>
    </source>
</evidence>
<dbReference type="AlphaFoldDB" id="A0AAF0W4E6"/>
<feature type="chain" id="PRO_5041985921" description="Peptidase A1 domain-containing protein" evidence="7">
    <location>
        <begin position="24"/>
        <end position="481"/>
    </location>
</feature>
<dbReference type="FunFam" id="2.40.70.10:FF:000056">
    <property type="entry name" value="Eukaryotic aspartyl protease family protein"/>
    <property type="match status" value="1"/>
</dbReference>
<evidence type="ECO:0000256" key="2">
    <source>
        <dbReference type="ARBA" id="ARBA00022670"/>
    </source>
</evidence>
<evidence type="ECO:0000313" key="9">
    <source>
        <dbReference type="EMBL" id="WOG83032.1"/>
    </source>
</evidence>
<sequence>MDLGKKVIFVLVLVVCELGWAKGNVVFEVKHKFGARGERSLSALRAHDHRRHARMLAAIDLPLGGKGRAGDSSLFYTKIGIGTPSKDYHLQVDTGSDILWVNCAGCNNCPKDTKLGIKLATYDPKGSSTGTPVTCDQEFCTDVLKASYSDCSVGRLCEYSITYGDGSSTAGFFVKDSVHFNRASGDFQSTVLNGSVTFGCGAKQSGELGSSDESVDGIIGFGQNNSSLISQLASAKKVKKVFSHCLDGKNGGGIFAIGEVVQPKYASTPLVPDMPHYNVIMKAVEVGGDVLELPTDIFDAGDNRGTIIDSGTTLAYLPDEVLRPMMKKIMARQPDVKLHTLEEQFTCFPYKGNVDDGFPVVTFHFEDSLSLSVYPHDYLFAVDDDQCFGWMNSGLQTKDGKELTLLGDVALSNRLVVYDLENQSIGWTDYNCSSSIKVKDEQSGKVFSVGAHNISAASINSFVTSKILTLLLFMAILCNLM</sequence>
<organism evidence="9 10">
    <name type="scientific">Daucus carota subsp. sativus</name>
    <name type="common">Carrot</name>
    <dbReference type="NCBI Taxonomy" id="79200"/>
    <lineage>
        <taxon>Eukaryota</taxon>
        <taxon>Viridiplantae</taxon>
        <taxon>Streptophyta</taxon>
        <taxon>Embryophyta</taxon>
        <taxon>Tracheophyta</taxon>
        <taxon>Spermatophyta</taxon>
        <taxon>Magnoliopsida</taxon>
        <taxon>eudicotyledons</taxon>
        <taxon>Gunneridae</taxon>
        <taxon>Pentapetalae</taxon>
        <taxon>asterids</taxon>
        <taxon>campanulids</taxon>
        <taxon>Apiales</taxon>
        <taxon>Apiaceae</taxon>
        <taxon>Apioideae</taxon>
        <taxon>Scandiceae</taxon>
        <taxon>Daucinae</taxon>
        <taxon>Daucus</taxon>
        <taxon>Daucus sect. Daucus</taxon>
    </lineage>
</organism>
<proteinExistence type="inferred from homology"/>
<keyword evidence="2" id="KW-0645">Protease</keyword>
<dbReference type="InterPro" id="IPR001461">
    <property type="entry name" value="Aspartic_peptidase_A1"/>
</dbReference>
<dbReference type="SUPFAM" id="SSF50630">
    <property type="entry name" value="Acid proteases"/>
    <property type="match status" value="1"/>
</dbReference>
<evidence type="ECO:0000259" key="8">
    <source>
        <dbReference type="PROSITE" id="PS51767"/>
    </source>
</evidence>
<dbReference type="GO" id="GO:0006508">
    <property type="term" value="P:proteolysis"/>
    <property type="evidence" value="ECO:0007669"/>
    <property type="project" value="UniProtKB-KW"/>
</dbReference>
<reference evidence="9" key="2">
    <citation type="submission" date="2022-03" db="EMBL/GenBank/DDBJ databases">
        <title>Draft title - Genomic analysis of global carrot germplasm unveils the trajectory of domestication and the origin of high carotenoid orange carrot.</title>
        <authorList>
            <person name="Iorizzo M."/>
            <person name="Ellison S."/>
            <person name="Senalik D."/>
            <person name="Macko-Podgorni A."/>
            <person name="Grzebelus D."/>
            <person name="Bostan H."/>
            <person name="Rolling W."/>
            <person name="Curaba J."/>
            <person name="Simon P."/>
        </authorList>
    </citation>
    <scope>NUCLEOTIDE SEQUENCE</scope>
    <source>
        <tissue evidence="9">Leaf</tissue>
    </source>
</reference>
<name>A0AAF0W4E6_DAUCS</name>
<accession>A0AAF0W4E6</accession>
<dbReference type="Pfam" id="PF14541">
    <property type="entry name" value="TAXi_C"/>
    <property type="match status" value="1"/>
</dbReference>
<dbReference type="EMBL" id="CP093343">
    <property type="protein sequence ID" value="WOG83032.1"/>
    <property type="molecule type" value="Genomic_DNA"/>
</dbReference>
<protein>
    <recommendedName>
        <fullName evidence="8">Peptidase A1 domain-containing protein</fullName>
    </recommendedName>
</protein>
<keyword evidence="3" id="KW-0064">Aspartyl protease</keyword>
<dbReference type="InterPro" id="IPR033121">
    <property type="entry name" value="PEPTIDASE_A1"/>
</dbReference>
<dbReference type="PANTHER" id="PTHR13683:SF768">
    <property type="entry name" value="EUKARYOTIC ASPARTYL PROTEASE FAMILY PROTEIN"/>
    <property type="match status" value="1"/>
</dbReference>
<dbReference type="PANTHER" id="PTHR13683">
    <property type="entry name" value="ASPARTYL PROTEASES"/>
    <property type="match status" value="1"/>
</dbReference>
<evidence type="ECO:0000256" key="3">
    <source>
        <dbReference type="ARBA" id="ARBA00022750"/>
    </source>
</evidence>
<keyword evidence="4" id="KW-0378">Hydrolase</keyword>
<feature type="domain" description="Peptidase A1" evidence="8">
    <location>
        <begin position="75"/>
        <end position="428"/>
    </location>
</feature>
<feature type="signal peptide" evidence="7">
    <location>
        <begin position="1"/>
        <end position="23"/>
    </location>
</feature>
<feature type="active site" evidence="6">
    <location>
        <position position="93"/>
    </location>
</feature>
<dbReference type="CDD" id="cd05476">
    <property type="entry name" value="pepsin_A_like_plant"/>
    <property type="match status" value="1"/>
</dbReference>
<evidence type="ECO:0000256" key="7">
    <source>
        <dbReference type="SAM" id="SignalP"/>
    </source>
</evidence>
<keyword evidence="5" id="KW-0325">Glycoprotein</keyword>
<dbReference type="InterPro" id="IPR032799">
    <property type="entry name" value="TAXi_C"/>
</dbReference>
<evidence type="ECO:0000256" key="1">
    <source>
        <dbReference type="ARBA" id="ARBA00007447"/>
    </source>
</evidence>
<dbReference type="PRINTS" id="PR00792">
    <property type="entry name" value="PEPSIN"/>
</dbReference>
<evidence type="ECO:0000256" key="4">
    <source>
        <dbReference type="ARBA" id="ARBA00022801"/>
    </source>
</evidence>
<dbReference type="Pfam" id="PF14543">
    <property type="entry name" value="TAXi_N"/>
    <property type="match status" value="1"/>
</dbReference>
<gene>
    <name evidence="9" type="ORF">DCAR_0102206</name>
</gene>
<dbReference type="Gene3D" id="2.40.70.10">
    <property type="entry name" value="Acid Proteases"/>
    <property type="match status" value="2"/>
</dbReference>
<comment type="similarity">
    <text evidence="1">Belongs to the peptidase A1 family.</text>
</comment>